<sequence>MASKNTDKETAQAAAPLLSLSELASIHRVPTWLQAGVCRLMDWAADKKVTEAEYTAALERTRTRPLGGRS</sequence>
<proteinExistence type="predicted"/>
<evidence type="ECO:0000313" key="1">
    <source>
        <dbReference type="EMBL" id="DAD74865.1"/>
    </source>
</evidence>
<name>A0A8S5LXV1_9CAUD</name>
<accession>A0A8S5LXV1</accession>
<protein>
    <submittedName>
        <fullName evidence="1">Uncharacterized protein</fullName>
    </submittedName>
</protein>
<dbReference type="EMBL" id="BK014766">
    <property type="protein sequence ID" value="DAD74865.1"/>
    <property type="molecule type" value="Genomic_DNA"/>
</dbReference>
<reference evidence="1" key="1">
    <citation type="journal article" date="2021" name="Proc. Natl. Acad. Sci. U.S.A.">
        <title>A Catalog of Tens of Thousands of Viruses from Human Metagenomes Reveals Hidden Associations with Chronic Diseases.</title>
        <authorList>
            <person name="Tisza M.J."/>
            <person name="Buck C.B."/>
        </authorList>
    </citation>
    <scope>NUCLEOTIDE SEQUENCE</scope>
    <source>
        <strain evidence="1">Ctrnx29</strain>
    </source>
</reference>
<organism evidence="1">
    <name type="scientific">Myoviridae sp. ctrnx29</name>
    <dbReference type="NCBI Taxonomy" id="2826704"/>
    <lineage>
        <taxon>Viruses</taxon>
        <taxon>Duplodnaviria</taxon>
        <taxon>Heunggongvirae</taxon>
        <taxon>Uroviricota</taxon>
        <taxon>Caudoviricetes</taxon>
    </lineage>
</organism>